<keyword evidence="10 18" id="KW-0547">Nucleotide-binding</keyword>
<organism evidence="20 21">
    <name type="scientific">Dioszegia hungarica</name>
    <dbReference type="NCBI Taxonomy" id="4972"/>
    <lineage>
        <taxon>Eukaryota</taxon>
        <taxon>Fungi</taxon>
        <taxon>Dikarya</taxon>
        <taxon>Basidiomycota</taxon>
        <taxon>Agaricomycotina</taxon>
        <taxon>Tremellomycetes</taxon>
        <taxon>Tremellales</taxon>
        <taxon>Bulleribasidiaceae</taxon>
        <taxon>Dioszegia</taxon>
    </lineage>
</organism>
<dbReference type="InterPro" id="IPR023600">
    <property type="entry name" value="Folylpolyglutamate_synth_euk"/>
</dbReference>
<evidence type="ECO:0000256" key="7">
    <source>
        <dbReference type="ARBA" id="ARBA00022563"/>
    </source>
</evidence>
<dbReference type="PANTHER" id="PTHR11136">
    <property type="entry name" value="FOLYLPOLYGLUTAMATE SYNTHASE-RELATED"/>
    <property type="match status" value="1"/>
</dbReference>
<dbReference type="GO" id="GO:0005524">
    <property type="term" value="F:ATP binding"/>
    <property type="evidence" value="ECO:0007669"/>
    <property type="project" value="UniProtKB-KW"/>
</dbReference>
<evidence type="ECO:0000256" key="3">
    <source>
        <dbReference type="ARBA" id="ARBA00004496"/>
    </source>
</evidence>
<dbReference type="SUPFAM" id="SSF53623">
    <property type="entry name" value="MurD-like peptide ligases, catalytic domain"/>
    <property type="match status" value="1"/>
</dbReference>
<comment type="pathway">
    <text evidence="4 17">Cofactor biosynthesis; tetrahydrofolylpolyglutamate biosynthesis.</text>
</comment>
<dbReference type="NCBIfam" id="TIGR01499">
    <property type="entry name" value="folC"/>
    <property type="match status" value="1"/>
</dbReference>
<keyword evidence="9 19" id="KW-0479">Metal-binding</keyword>
<dbReference type="Gene3D" id="3.40.1190.10">
    <property type="entry name" value="Mur-like, catalytic domain"/>
    <property type="match status" value="1"/>
</dbReference>
<dbReference type="AlphaFoldDB" id="A0AA38HCL0"/>
<evidence type="ECO:0000256" key="6">
    <source>
        <dbReference type="ARBA" id="ARBA00022490"/>
    </source>
</evidence>
<name>A0AA38HCL0_9TREE</name>
<dbReference type="Gene3D" id="3.90.190.20">
    <property type="entry name" value="Mur ligase, C-terminal domain"/>
    <property type="match status" value="1"/>
</dbReference>
<evidence type="ECO:0000256" key="17">
    <source>
        <dbReference type="PIRNR" id="PIRNR038895"/>
    </source>
</evidence>
<evidence type="ECO:0000256" key="5">
    <source>
        <dbReference type="ARBA" id="ARBA00008276"/>
    </source>
</evidence>
<evidence type="ECO:0000256" key="10">
    <source>
        <dbReference type="ARBA" id="ARBA00022741"/>
    </source>
</evidence>
<evidence type="ECO:0000256" key="2">
    <source>
        <dbReference type="ARBA" id="ARBA00004305"/>
    </source>
</evidence>
<keyword evidence="21" id="KW-1185">Reference proteome</keyword>
<dbReference type="GO" id="GO:0006730">
    <property type="term" value="P:one-carbon metabolic process"/>
    <property type="evidence" value="ECO:0007669"/>
    <property type="project" value="UniProtKB-KW"/>
</dbReference>
<proteinExistence type="inferred from homology"/>
<dbReference type="SUPFAM" id="SSF53244">
    <property type="entry name" value="MurD-like peptide ligases, peptide-binding domain"/>
    <property type="match status" value="1"/>
</dbReference>
<dbReference type="GeneID" id="77725219"/>
<dbReference type="EC" id="6.3.2.17" evidence="17"/>
<dbReference type="EMBL" id="JAKWFO010000001">
    <property type="protein sequence ID" value="KAI9639113.1"/>
    <property type="molecule type" value="Genomic_DNA"/>
</dbReference>
<dbReference type="PROSITE" id="PS01011">
    <property type="entry name" value="FOLYLPOLYGLU_SYNT_1"/>
    <property type="match status" value="1"/>
</dbReference>
<evidence type="ECO:0000313" key="21">
    <source>
        <dbReference type="Proteomes" id="UP001164286"/>
    </source>
</evidence>
<comment type="catalytic activity">
    <reaction evidence="16 17">
        <text>(6S)-5,6,7,8-tetrahydrofolyl-(gamma-L-Glu)(n) + L-glutamate + ATP = (6S)-5,6,7,8-tetrahydrofolyl-(gamma-L-Glu)(n+1) + ADP + phosphate + H(+)</text>
        <dbReference type="Rhea" id="RHEA:10580"/>
        <dbReference type="Rhea" id="RHEA-COMP:14738"/>
        <dbReference type="Rhea" id="RHEA-COMP:14740"/>
        <dbReference type="ChEBI" id="CHEBI:15378"/>
        <dbReference type="ChEBI" id="CHEBI:29985"/>
        <dbReference type="ChEBI" id="CHEBI:30616"/>
        <dbReference type="ChEBI" id="CHEBI:43474"/>
        <dbReference type="ChEBI" id="CHEBI:141005"/>
        <dbReference type="ChEBI" id="CHEBI:456216"/>
        <dbReference type="EC" id="6.3.2.17"/>
    </reaction>
</comment>
<dbReference type="FunFam" id="3.90.190.20:FF:000017">
    <property type="entry name" value="Folylpolyglutamate synthase"/>
    <property type="match status" value="1"/>
</dbReference>
<evidence type="ECO:0000256" key="1">
    <source>
        <dbReference type="ARBA" id="ARBA00004273"/>
    </source>
</evidence>
<evidence type="ECO:0000256" key="19">
    <source>
        <dbReference type="PIRSR" id="PIRSR038895-2"/>
    </source>
</evidence>
<gene>
    <name evidence="20" type="ORF">MKK02DRAFT_18895</name>
</gene>
<evidence type="ECO:0000256" key="14">
    <source>
        <dbReference type="ARBA" id="ARBA00023128"/>
    </source>
</evidence>
<comment type="similarity">
    <text evidence="5 17">Belongs to the folylpolyglutamate synthase family.</text>
</comment>
<reference evidence="20" key="1">
    <citation type="journal article" date="2022" name="G3 (Bethesda)">
        <title>High quality genome of the basidiomycete yeast Dioszegia hungarica PDD-24b-2 isolated from cloud water.</title>
        <authorList>
            <person name="Jarrige D."/>
            <person name="Haridas S."/>
            <person name="Bleykasten-Grosshans C."/>
            <person name="Joly M."/>
            <person name="Nadalig T."/>
            <person name="Sancelme M."/>
            <person name="Vuilleumier S."/>
            <person name="Grigoriev I.V."/>
            <person name="Amato P."/>
            <person name="Bringel F."/>
        </authorList>
    </citation>
    <scope>NUCLEOTIDE SEQUENCE</scope>
    <source>
        <strain evidence="20">PDD-24b-2</strain>
    </source>
</reference>
<dbReference type="InterPro" id="IPR036565">
    <property type="entry name" value="Mur-like_cat_sf"/>
</dbReference>
<keyword evidence="7 17" id="KW-0554">One-carbon metabolism</keyword>
<dbReference type="GO" id="GO:0046872">
    <property type="term" value="F:metal ion binding"/>
    <property type="evidence" value="ECO:0007669"/>
    <property type="project" value="UniProtKB-KW"/>
</dbReference>
<dbReference type="PIRSF" id="PIRSF038895">
    <property type="entry name" value="FPGS"/>
    <property type="match status" value="1"/>
</dbReference>
<dbReference type="PROSITE" id="PS01012">
    <property type="entry name" value="FOLYLPOLYGLU_SYNT_2"/>
    <property type="match status" value="1"/>
</dbReference>
<keyword evidence="8 17" id="KW-0436">Ligase</keyword>
<dbReference type="GO" id="GO:0005829">
    <property type="term" value="C:cytosol"/>
    <property type="evidence" value="ECO:0007669"/>
    <property type="project" value="TreeGrafter"/>
</dbReference>
<keyword evidence="13 19" id="KW-0460">Magnesium</keyword>
<feature type="binding site" evidence="19">
    <location>
        <position position="104"/>
    </location>
    <ligand>
        <name>Mg(2+)</name>
        <dbReference type="ChEBI" id="CHEBI:18420"/>
        <label>1</label>
    </ligand>
</feature>
<dbReference type="RefSeq" id="XP_052948890.1">
    <property type="nucleotide sequence ID" value="XM_053086018.1"/>
</dbReference>
<evidence type="ECO:0000256" key="8">
    <source>
        <dbReference type="ARBA" id="ARBA00022598"/>
    </source>
</evidence>
<evidence type="ECO:0000256" key="12">
    <source>
        <dbReference type="ARBA" id="ARBA00022840"/>
    </source>
</evidence>
<evidence type="ECO:0000256" key="15">
    <source>
        <dbReference type="ARBA" id="ARBA00023136"/>
    </source>
</evidence>
<accession>A0AA38HCL0</accession>
<comment type="subcellular location">
    <subcellularLocation>
        <location evidence="3">Cytoplasm</location>
    </subcellularLocation>
    <subcellularLocation>
        <location evidence="1">Mitochondrion inner membrane</location>
    </subcellularLocation>
    <subcellularLocation>
        <location evidence="2">Mitochondrion matrix</location>
    </subcellularLocation>
</comment>
<feature type="binding site" evidence="19">
    <location>
        <position position="205"/>
    </location>
    <ligand>
        <name>Mg(2+)</name>
        <dbReference type="ChEBI" id="CHEBI:18420"/>
        <label>1</label>
    </ligand>
</feature>
<dbReference type="GO" id="GO:0005759">
    <property type="term" value="C:mitochondrial matrix"/>
    <property type="evidence" value="ECO:0007669"/>
    <property type="project" value="UniProtKB-SubCell"/>
</dbReference>
<evidence type="ECO:0000256" key="4">
    <source>
        <dbReference type="ARBA" id="ARBA00005150"/>
    </source>
</evidence>
<evidence type="ECO:0000256" key="16">
    <source>
        <dbReference type="ARBA" id="ARBA00047493"/>
    </source>
</evidence>
<dbReference type="Proteomes" id="UP001164286">
    <property type="component" value="Unassembled WGS sequence"/>
</dbReference>
<keyword evidence="15" id="KW-0472">Membrane</keyword>
<keyword evidence="6" id="KW-0963">Cytoplasm</keyword>
<comment type="cofactor">
    <cofactor evidence="17">
        <name>a monovalent cation</name>
        <dbReference type="ChEBI" id="CHEBI:60242"/>
    </cofactor>
    <text evidence="17">A monovalent cation.</text>
</comment>
<dbReference type="PANTHER" id="PTHR11136:SF5">
    <property type="entry name" value="FOLYLPOLYGLUTAMATE SYNTHASE, MITOCHONDRIAL"/>
    <property type="match status" value="1"/>
</dbReference>
<feature type="binding site" evidence="18">
    <location>
        <position position="317"/>
    </location>
    <ligand>
        <name>ATP</name>
        <dbReference type="ChEBI" id="CHEBI:30616"/>
    </ligand>
</feature>
<feature type="binding site" evidence="18">
    <location>
        <position position="331"/>
    </location>
    <ligand>
        <name>ATP</name>
        <dbReference type="ChEBI" id="CHEBI:30616"/>
    </ligand>
</feature>
<evidence type="ECO:0000256" key="9">
    <source>
        <dbReference type="ARBA" id="ARBA00022723"/>
    </source>
</evidence>
<evidence type="ECO:0000256" key="13">
    <source>
        <dbReference type="ARBA" id="ARBA00022842"/>
    </source>
</evidence>
<keyword evidence="14" id="KW-0496">Mitochondrion</keyword>
<comment type="caution">
    <text evidence="20">The sequence shown here is derived from an EMBL/GenBank/DDBJ whole genome shotgun (WGS) entry which is preliminary data.</text>
</comment>
<keyword evidence="11" id="KW-0999">Mitochondrion inner membrane</keyword>
<comment type="function">
    <text evidence="17">Catalyzes conversion of folates to polyglutamate derivatives allowing concentration of folate compounds in the cell and the intracellular retention of these cofactors, which are important substrates for most of the folate-dependent enzymes that are involved in one-carbon transfer reactions involved in purine, pyrimidine and amino acid synthesis.</text>
</comment>
<keyword evidence="12 18" id="KW-0067">ATP-binding</keyword>
<evidence type="ECO:0000256" key="11">
    <source>
        <dbReference type="ARBA" id="ARBA00022792"/>
    </source>
</evidence>
<evidence type="ECO:0000313" key="20">
    <source>
        <dbReference type="EMBL" id="KAI9639113.1"/>
    </source>
</evidence>
<evidence type="ECO:0000256" key="18">
    <source>
        <dbReference type="PIRSR" id="PIRSR038895-1"/>
    </source>
</evidence>
<dbReference type="InterPro" id="IPR018109">
    <property type="entry name" value="Folylpolyglutamate_synth_CS"/>
</dbReference>
<protein>
    <recommendedName>
        <fullName evidence="17">Folylpolyglutamate synthase</fullName>
        <ecNumber evidence="17">6.3.2.17</ecNumber>
    </recommendedName>
    <alternativeName>
        <fullName evidence="17">Folylpoly-gamma-glutamate synthetase</fullName>
    </alternativeName>
    <alternativeName>
        <fullName evidence="17">Tetrahydrofolylpolyglutamate synthase</fullName>
    </alternativeName>
</protein>
<dbReference type="InterPro" id="IPR036615">
    <property type="entry name" value="Mur_ligase_C_dom_sf"/>
</dbReference>
<dbReference type="FunFam" id="3.40.1190.10:FF:000009">
    <property type="entry name" value="Folylpolyglutamate synthase"/>
    <property type="match status" value="1"/>
</dbReference>
<dbReference type="GO" id="GO:0004326">
    <property type="term" value="F:tetrahydrofolylpolyglutamate synthase activity"/>
    <property type="evidence" value="ECO:0007669"/>
    <property type="project" value="UniProtKB-EC"/>
</dbReference>
<sequence length="494" mass="53677">MIPSLIRMARSRTYAEAINLLNTCQSNAATIEAIRKSGGRMNDYAIVEMNDYLRRIGYVPDDLNKLNVVHITGTKGKGSTSAFTERLLRTHMTGRIADVGLYTSPHLCAVRERIRINGEPLSEEDFARYFFEVWERLEGNTKTIYPHTPQFPIYFRLLTLLAFHTFISLGVSATVLEVGIGGTYDSTNIVPKPVITGITSLGLDHVAVLGNTIQDIARNKGGIYKAGVPALSVKQDQEEATRVLAECAEEARTSSYEVVPMIPETALGLRGAHQRINASLAVALARGFLRAQGKEGMDDALPRSFVAPLAGTKWPGRCQRVEQGKTTWLLDGAHTTESLTSCGEWAWGEGNKPGVLIFNCSGGRAGQMLLTALLEAGARTSSSELVELGKRFEAVIFCTNVTYTDGHFSSDLTSHAIDPNDLSQLATQNQLRDAWLELVPGYDPKQAHVVASIQHAVDLVRGMEGEHEVLVAGSLHLVGGVMEVASLQGSLGMV</sequence>
<feature type="binding site" evidence="19">
    <location>
        <position position="177"/>
    </location>
    <ligand>
        <name>Mg(2+)</name>
        <dbReference type="ChEBI" id="CHEBI:18420"/>
        <label>1</label>
    </ligand>
</feature>
<dbReference type="GO" id="GO:0005743">
    <property type="term" value="C:mitochondrial inner membrane"/>
    <property type="evidence" value="ECO:0007669"/>
    <property type="project" value="UniProtKB-SubCell"/>
</dbReference>
<dbReference type="InterPro" id="IPR001645">
    <property type="entry name" value="Folylpolyglutamate_synth"/>
</dbReference>